<comment type="caution">
    <text evidence="2">The sequence shown here is derived from an EMBL/GenBank/DDBJ whole genome shotgun (WGS) entry which is preliminary data.</text>
</comment>
<dbReference type="EMBL" id="LXQA010686512">
    <property type="protein sequence ID" value="MCI65996.1"/>
    <property type="molecule type" value="Genomic_DNA"/>
</dbReference>
<evidence type="ECO:0000313" key="3">
    <source>
        <dbReference type="Proteomes" id="UP000265520"/>
    </source>
</evidence>
<evidence type="ECO:0000256" key="1">
    <source>
        <dbReference type="SAM" id="MobiDB-lite"/>
    </source>
</evidence>
<keyword evidence="3" id="KW-1185">Reference proteome</keyword>
<accession>A0A392U0S7</accession>
<protein>
    <submittedName>
        <fullName evidence="2">Uncharacterized protein</fullName>
    </submittedName>
</protein>
<reference evidence="2 3" key="1">
    <citation type="journal article" date="2018" name="Front. Plant Sci.">
        <title>Red Clover (Trifolium pratense) and Zigzag Clover (T. medium) - A Picture of Genomic Similarities and Differences.</title>
        <authorList>
            <person name="Dluhosova J."/>
            <person name="Istvanek J."/>
            <person name="Nedelnik J."/>
            <person name="Repkova J."/>
        </authorList>
    </citation>
    <scope>NUCLEOTIDE SEQUENCE [LARGE SCALE GENOMIC DNA]</scope>
    <source>
        <strain evidence="3">cv. 10/8</strain>
        <tissue evidence="2">Leaf</tissue>
    </source>
</reference>
<dbReference type="Proteomes" id="UP000265520">
    <property type="component" value="Unassembled WGS sequence"/>
</dbReference>
<dbReference type="AlphaFoldDB" id="A0A392U0S7"/>
<feature type="region of interest" description="Disordered" evidence="1">
    <location>
        <begin position="1"/>
        <end position="50"/>
    </location>
</feature>
<feature type="non-terminal residue" evidence="2">
    <location>
        <position position="50"/>
    </location>
</feature>
<evidence type="ECO:0000313" key="2">
    <source>
        <dbReference type="EMBL" id="MCI65996.1"/>
    </source>
</evidence>
<proteinExistence type="predicted"/>
<sequence length="50" mass="5371">MLNDAFGNYRQDAASLDESDPIATEEGTSDNGSGFREFLNDGSQILQEGS</sequence>
<feature type="compositionally biased region" description="Polar residues" evidence="1">
    <location>
        <begin position="41"/>
        <end position="50"/>
    </location>
</feature>
<organism evidence="2 3">
    <name type="scientific">Trifolium medium</name>
    <dbReference type="NCBI Taxonomy" id="97028"/>
    <lineage>
        <taxon>Eukaryota</taxon>
        <taxon>Viridiplantae</taxon>
        <taxon>Streptophyta</taxon>
        <taxon>Embryophyta</taxon>
        <taxon>Tracheophyta</taxon>
        <taxon>Spermatophyta</taxon>
        <taxon>Magnoliopsida</taxon>
        <taxon>eudicotyledons</taxon>
        <taxon>Gunneridae</taxon>
        <taxon>Pentapetalae</taxon>
        <taxon>rosids</taxon>
        <taxon>fabids</taxon>
        <taxon>Fabales</taxon>
        <taxon>Fabaceae</taxon>
        <taxon>Papilionoideae</taxon>
        <taxon>50 kb inversion clade</taxon>
        <taxon>NPAAA clade</taxon>
        <taxon>Hologalegina</taxon>
        <taxon>IRL clade</taxon>
        <taxon>Trifolieae</taxon>
        <taxon>Trifolium</taxon>
    </lineage>
</organism>
<name>A0A392U0S7_9FABA</name>